<organism evidence="1">
    <name type="scientific">Arundo donax</name>
    <name type="common">Giant reed</name>
    <name type="synonym">Donax arundinaceus</name>
    <dbReference type="NCBI Taxonomy" id="35708"/>
    <lineage>
        <taxon>Eukaryota</taxon>
        <taxon>Viridiplantae</taxon>
        <taxon>Streptophyta</taxon>
        <taxon>Embryophyta</taxon>
        <taxon>Tracheophyta</taxon>
        <taxon>Spermatophyta</taxon>
        <taxon>Magnoliopsida</taxon>
        <taxon>Liliopsida</taxon>
        <taxon>Poales</taxon>
        <taxon>Poaceae</taxon>
        <taxon>PACMAD clade</taxon>
        <taxon>Arundinoideae</taxon>
        <taxon>Arundineae</taxon>
        <taxon>Arundo</taxon>
    </lineage>
</organism>
<protein>
    <submittedName>
        <fullName evidence="1">Uncharacterized protein</fullName>
    </submittedName>
</protein>
<evidence type="ECO:0000313" key="1">
    <source>
        <dbReference type="EMBL" id="JAE22568.1"/>
    </source>
</evidence>
<dbReference type="EMBL" id="GBRH01175328">
    <property type="protein sequence ID" value="JAE22568.1"/>
    <property type="molecule type" value="Transcribed_RNA"/>
</dbReference>
<dbReference type="AlphaFoldDB" id="A0A0A9GPI9"/>
<accession>A0A0A9GPI9</accession>
<reference evidence="1" key="1">
    <citation type="submission" date="2014-09" db="EMBL/GenBank/DDBJ databases">
        <authorList>
            <person name="Magalhaes I.L.F."/>
            <person name="Oliveira U."/>
            <person name="Santos F.R."/>
            <person name="Vidigal T.H.D.A."/>
            <person name="Brescovit A.D."/>
            <person name="Santos A.J."/>
        </authorList>
    </citation>
    <scope>NUCLEOTIDE SEQUENCE</scope>
    <source>
        <tissue evidence="1">Shoot tissue taken approximately 20 cm above the soil surface</tissue>
    </source>
</reference>
<sequence>MIRSALRNIVKCIAALSMLLFLPQIGRNIAWIRKIHCTFF</sequence>
<reference evidence="1" key="2">
    <citation type="journal article" date="2015" name="Data Brief">
        <title>Shoot transcriptome of the giant reed, Arundo donax.</title>
        <authorList>
            <person name="Barrero R.A."/>
            <person name="Guerrero F.D."/>
            <person name="Moolhuijzen P."/>
            <person name="Goolsby J.A."/>
            <person name="Tidwell J."/>
            <person name="Bellgard S.E."/>
            <person name="Bellgard M.I."/>
        </authorList>
    </citation>
    <scope>NUCLEOTIDE SEQUENCE</scope>
    <source>
        <tissue evidence="1">Shoot tissue taken approximately 20 cm above the soil surface</tissue>
    </source>
</reference>
<name>A0A0A9GPI9_ARUDO</name>
<proteinExistence type="predicted"/>